<accession>A0A9K3H4R9</accession>
<name>A0A9K3H4R9_HELAN</name>
<sequence length="41" mass="5028">MYIDGAPFWLPMKTRLEFSGPPFCWVNVYIECQIWRLDYQL</sequence>
<reference evidence="1" key="2">
    <citation type="submission" date="2020-06" db="EMBL/GenBank/DDBJ databases">
        <title>Helianthus annuus Genome sequencing and assembly Release 2.</title>
        <authorList>
            <person name="Gouzy J."/>
            <person name="Langlade N."/>
            <person name="Munos S."/>
        </authorList>
    </citation>
    <scope>NUCLEOTIDE SEQUENCE</scope>
    <source>
        <tissue evidence="1">Leaves</tissue>
    </source>
</reference>
<proteinExistence type="predicted"/>
<dbReference type="EMBL" id="MNCJ02000330">
    <property type="protein sequence ID" value="KAF5764739.1"/>
    <property type="molecule type" value="Genomic_DNA"/>
</dbReference>
<evidence type="ECO:0000313" key="2">
    <source>
        <dbReference type="Proteomes" id="UP000215914"/>
    </source>
</evidence>
<comment type="caution">
    <text evidence="1">The sequence shown here is derived from an EMBL/GenBank/DDBJ whole genome shotgun (WGS) entry which is preliminary data.</text>
</comment>
<dbReference type="Proteomes" id="UP000215914">
    <property type="component" value="Unassembled WGS sequence"/>
</dbReference>
<dbReference type="EC" id="2.7.1.137" evidence="1"/>
<gene>
    <name evidence="1" type="ORF">HanXRQr2_Chr15g0695551</name>
</gene>
<dbReference type="AlphaFoldDB" id="A0A9K3H4R9"/>
<organism evidence="1 2">
    <name type="scientific">Helianthus annuus</name>
    <name type="common">Common sunflower</name>
    <dbReference type="NCBI Taxonomy" id="4232"/>
    <lineage>
        <taxon>Eukaryota</taxon>
        <taxon>Viridiplantae</taxon>
        <taxon>Streptophyta</taxon>
        <taxon>Embryophyta</taxon>
        <taxon>Tracheophyta</taxon>
        <taxon>Spermatophyta</taxon>
        <taxon>Magnoliopsida</taxon>
        <taxon>eudicotyledons</taxon>
        <taxon>Gunneridae</taxon>
        <taxon>Pentapetalae</taxon>
        <taxon>asterids</taxon>
        <taxon>campanulids</taxon>
        <taxon>Asterales</taxon>
        <taxon>Asteraceae</taxon>
        <taxon>Asteroideae</taxon>
        <taxon>Heliantheae alliance</taxon>
        <taxon>Heliantheae</taxon>
        <taxon>Helianthus</taxon>
    </lineage>
</organism>
<reference evidence="1" key="1">
    <citation type="journal article" date="2017" name="Nature">
        <title>The sunflower genome provides insights into oil metabolism, flowering and Asterid evolution.</title>
        <authorList>
            <person name="Badouin H."/>
            <person name="Gouzy J."/>
            <person name="Grassa C.J."/>
            <person name="Murat F."/>
            <person name="Staton S.E."/>
            <person name="Cottret L."/>
            <person name="Lelandais-Briere C."/>
            <person name="Owens G.L."/>
            <person name="Carrere S."/>
            <person name="Mayjonade B."/>
            <person name="Legrand L."/>
            <person name="Gill N."/>
            <person name="Kane N.C."/>
            <person name="Bowers J.E."/>
            <person name="Hubner S."/>
            <person name="Bellec A."/>
            <person name="Berard A."/>
            <person name="Berges H."/>
            <person name="Blanchet N."/>
            <person name="Boniface M.C."/>
            <person name="Brunel D."/>
            <person name="Catrice O."/>
            <person name="Chaidir N."/>
            <person name="Claudel C."/>
            <person name="Donnadieu C."/>
            <person name="Faraut T."/>
            <person name="Fievet G."/>
            <person name="Helmstetter N."/>
            <person name="King M."/>
            <person name="Knapp S.J."/>
            <person name="Lai Z."/>
            <person name="Le Paslier M.C."/>
            <person name="Lippi Y."/>
            <person name="Lorenzon L."/>
            <person name="Mandel J.R."/>
            <person name="Marage G."/>
            <person name="Marchand G."/>
            <person name="Marquand E."/>
            <person name="Bret-Mestries E."/>
            <person name="Morien E."/>
            <person name="Nambeesan S."/>
            <person name="Nguyen T."/>
            <person name="Pegot-Espagnet P."/>
            <person name="Pouilly N."/>
            <person name="Raftis F."/>
            <person name="Sallet E."/>
            <person name="Schiex T."/>
            <person name="Thomas J."/>
            <person name="Vandecasteele C."/>
            <person name="Vares D."/>
            <person name="Vear F."/>
            <person name="Vautrin S."/>
            <person name="Crespi M."/>
            <person name="Mangin B."/>
            <person name="Burke J.M."/>
            <person name="Salse J."/>
            <person name="Munos S."/>
            <person name="Vincourt P."/>
            <person name="Rieseberg L.H."/>
            <person name="Langlade N.B."/>
        </authorList>
    </citation>
    <scope>NUCLEOTIDE SEQUENCE</scope>
    <source>
        <tissue evidence="1">Leaves</tissue>
    </source>
</reference>
<protein>
    <submittedName>
        <fullName evidence="1">Phosphatidylinositol 3-kinase</fullName>
        <ecNumber evidence="1">2.7.1.137</ecNumber>
    </submittedName>
</protein>
<evidence type="ECO:0000313" key="1">
    <source>
        <dbReference type="EMBL" id="KAF5764739.1"/>
    </source>
</evidence>
<dbReference type="Gramene" id="mRNA:HanXRQr2_Chr15g0695551">
    <property type="protein sequence ID" value="mRNA:HanXRQr2_Chr15g0695551"/>
    <property type="gene ID" value="HanXRQr2_Chr15g0695551"/>
</dbReference>
<keyword evidence="2" id="KW-1185">Reference proteome</keyword>
<dbReference type="GO" id="GO:0016303">
    <property type="term" value="F:1-phosphatidylinositol-3-kinase activity"/>
    <property type="evidence" value="ECO:0007669"/>
    <property type="project" value="UniProtKB-EC"/>
</dbReference>
<keyword evidence="1" id="KW-0808">Transferase</keyword>